<dbReference type="PANTHER" id="PTHR36509:SF2">
    <property type="entry name" value="BLL3101 PROTEIN"/>
    <property type="match status" value="1"/>
</dbReference>
<dbReference type="EMBL" id="JAWXXV010000001">
    <property type="protein sequence ID" value="MDX5984141.1"/>
    <property type="molecule type" value="Genomic_DNA"/>
</dbReference>
<dbReference type="SUPFAM" id="SSF160935">
    <property type="entry name" value="VPA0735-like"/>
    <property type="match status" value="1"/>
</dbReference>
<dbReference type="InterPro" id="IPR010621">
    <property type="entry name" value="DUF1214"/>
</dbReference>
<organism evidence="2 3">
    <name type="scientific">Sphingomonas echinoides</name>
    <dbReference type="NCBI Taxonomy" id="59803"/>
    <lineage>
        <taxon>Bacteria</taxon>
        <taxon>Pseudomonadati</taxon>
        <taxon>Pseudomonadota</taxon>
        <taxon>Alphaproteobacteria</taxon>
        <taxon>Sphingomonadales</taxon>
        <taxon>Sphingomonadaceae</taxon>
        <taxon>Sphingomonas</taxon>
    </lineage>
</organism>
<gene>
    <name evidence="2" type="ORF">SIL82_07700</name>
</gene>
<accession>A0ABU4PIY6</accession>
<dbReference type="InterPro" id="IPR037049">
    <property type="entry name" value="DUF1214_C_sf"/>
</dbReference>
<evidence type="ECO:0000259" key="1">
    <source>
        <dbReference type="Pfam" id="PF06742"/>
    </source>
</evidence>
<dbReference type="Gene3D" id="2.60.120.600">
    <property type="entry name" value="Domain of unknown function DUF1214, C-terminal domain"/>
    <property type="match status" value="1"/>
</dbReference>
<dbReference type="RefSeq" id="WP_010403796.1">
    <property type="nucleotide sequence ID" value="NZ_JAWXXV010000001.1"/>
</dbReference>
<dbReference type="PIRSF" id="PIRSF009471">
    <property type="entry name" value="UCP009471"/>
    <property type="match status" value="1"/>
</dbReference>
<dbReference type="Proteomes" id="UP001279660">
    <property type="component" value="Unassembled WGS sequence"/>
</dbReference>
<reference evidence="2 3" key="1">
    <citation type="submission" date="2023-11" db="EMBL/GenBank/DDBJ databases">
        <title>MicrobeMod: A computational toolkit for identifying prokaryotic methylation and restriction-modification with nanopore sequencing.</title>
        <authorList>
            <person name="Crits-Christoph A."/>
            <person name="Kang S.C."/>
            <person name="Lee H."/>
            <person name="Ostrov N."/>
        </authorList>
    </citation>
    <scope>NUCLEOTIDE SEQUENCE [LARGE SCALE GENOMIC DNA]</scope>
    <source>
        <strain evidence="2 3">ATCC 14820</strain>
    </source>
</reference>
<protein>
    <submittedName>
        <fullName evidence="2">DUF1214 domain-containing protein</fullName>
    </submittedName>
</protein>
<dbReference type="Pfam" id="PF06742">
    <property type="entry name" value="DUF1214"/>
    <property type="match status" value="1"/>
</dbReference>
<dbReference type="PANTHER" id="PTHR36509">
    <property type="entry name" value="BLL3101 PROTEIN"/>
    <property type="match status" value="1"/>
</dbReference>
<feature type="domain" description="DUF1214" evidence="1">
    <location>
        <begin position="71"/>
        <end position="174"/>
    </location>
</feature>
<evidence type="ECO:0000313" key="2">
    <source>
        <dbReference type="EMBL" id="MDX5984141.1"/>
    </source>
</evidence>
<name>A0ABU4PIY6_9SPHN</name>
<dbReference type="InterPro" id="IPR012038">
    <property type="entry name" value="UCP009471"/>
</dbReference>
<sequence length="194" mass="20071">MRAWARYLIGTVAGAALGLGGAVYVLRSAALGNNVVIGPWATGQTFGSVAADPYTRAVVALKGLLALPAQEARYYTAARDSAGAPLEGRCRYRITGVALPAAWWSLTAYDPDGYLVPNAAGRYSVAGAAFPDGGKAGWTILLAPTAPPPTETAKWLPSGGIARVELTLRTYLPSDGGRGNPGADILPKITREAC</sequence>
<comment type="caution">
    <text evidence="2">The sequence shown here is derived from an EMBL/GenBank/DDBJ whole genome shotgun (WGS) entry which is preliminary data.</text>
</comment>
<keyword evidence="3" id="KW-1185">Reference proteome</keyword>
<evidence type="ECO:0000313" key="3">
    <source>
        <dbReference type="Proteomes" id="UP001279660"/>
    </source>
</evidence>
<proteinExistence type="predicted"/>